<sequence>MTKFFNILLLLWSISFLSTNAQSAKKNTYVKGDVDQIIQKKYDVKHKKGVFSIEYENDFSSDIFNYNHQNIITDAEYLNDKGEVVWHYKSTFDASGNVLSDSIFVQDKLNTLFKNKVIDNLKVESISYDMNGDINTINRKEYEGEDLVKTINLDKEEHVISIIEYENIDGLTKREVEKSPTGEIQKRTTYKRDSLGNIVEEKVLKNDKPKFKYFAYQYDEKGNWVKKFIYSHQRVLQKIETRNIIYASDKQKVSKSDIIGDWFIYGMKKDGFVFNEDQTFYLQGHPDQLGFWSFNKRKKQLILLESKDSKNELVFECALKGGLLCLTKKDSGKELKHEKRPSTIDDQWTFKMIEKSFYGKWKQVENENAHIQFLPDHVVLIFEGNKDPQQGHWHFDFDNTLLYIKKAGQEENEYVYFFEDNQLKLLNHYLENIKSFERVIDQKEEVLN</sequence>
<feature type="signal peptide" evidence="1">
    <location>
        <begin position="1"/>
        <end position="21"/>
    </location>
</feature>
<proteinExistence type="predicted"/>
<evidence type="ECO:0000256" key="1">
    <source>
        <dbReference type="SAM" id="SignalP"/>
    </source>
</evidence>
<evidence type="ECO:0000313" key="2">
    <source>
        <dbReference type="EMBL" id="OHX66418.1"/>
    </source>
</evidence>
<comment type="caution">
    <text evidence="2">The sequence shown here is derived from an EMBL/GenBank/DDBJ whole genome shotgun (WGS) entry which is preliminary data.</text>
</comment>
<dbReference type="RefSeq" id="WP_044228088.1">
    <property type="nucleotide sequence ID" value="NZ_JRYR02000001.1"/>
</dbReference>
<evidence type="ECO:0000313" key="3">
    <source>
        <dbReference type="Proteomes" id="UP000179797"/>
    </source>
</evidence>
<organism evidence="2 3">
    <name type="scientific">Flammeovirga pacifica</name>
    <dbReference type="NCBI Taxonomy" id="915059"/>
    <lineage>
        <taxon>Bacteria</taxon>
        <taxon>Pseudomonadati</taxon>
        <taxon>Bacteroidota</taxon>
        <taxon>Cytophagia</taxon>
        <taxon>Cytophagales</taxon>
        <taxon>Flammeovirgaceae</taxon>
        <taxon>Flammeovirga</taxon>
    </lineage>
</organism>
<dbReference type="AlphaFoldDB" id="A0A1S1YZJ3"/>
<reference evidence="2 3" key="1">
    <citation type="journal article" date="2012" name="Int. J. Syst. Evol. Microbiol.">
        <title>Flammeovirga pacifica sp. nov., isolated from deep-sea sediment.</title>
        <authorList>
            <person name="Xu H."/>
            <person name="Fu Y."/>
            <person name="Yang N."/>
            <person name="Ding Z."/>
            <person name="Lai Q."/>
            <person name="Zeng R."/>
        </authorList>
    </citation>
    <scope>NUCLEOTIDE SEQUENCE [LARGE SCALE GENOMIC DNA]</scope>
    <source>
        <strain evidence="3">DSM 24597 / LMG 26175 / WPAGA1</strain>
    </source>
</reference>
<dbReference type="EMBL" id="JRYR02000001">
    <property type="protein sequence ID" value="OHX66418.1"/>
    <property type="molecule type" value="Genomic_DNA"/>
</dbReference>
<dbReference type="STRING" id="915059.NH26_08640"/>
<gene>
    <name evidence="2" type="ORF">NH26_08640</name>
</gene>
<feature type="chain" id="PRO_5010376434" evidence="1">
    <location>
        <begin position="22"/>
        <end position="448"/>
    </location>
</feature>
<protein>
    <submittedName>
        <fullName evidence="2">Uncharacterized protein</fullName>
    </submittedName>
</protein>
<keyword evidence="1" id="KW-0732">Signal</keyword>
<dbReference type="OrthoDB" id="1046747at2"/>
<accession>A0A1S1YZJ3</accession>
<name>A0A1S1YZJ3_FLAPC</name>
<keyword evidence="3" id="KW-1185">Reference proteome</keyword>
<dbReference type="Proteomes" id="UP000179797">
    <property type="component" value="Unassembled WGS sequence"/>
</dbReference>